<feature type="domain" description="DUF5658" evidence="2">
    <location>
        <begin position="29"/>
        <end position="120"/>
    </location>
</feature>
<organism evidence="3 4">
    <name type="scientific">Haloarcula limicola</name>
    <dbReference type="NCBI Taxonomy" id="1429915"/>
    <lineage>
        <taxon>Archaea</taxon>
        <taxon>Methanobacteriati</taxon>
        <taxon>Methanobacteriota</taxon>
        <taxon>Stenosarchaea group</taxon>
        <taxon>Halobacteria</taxon>
        <taxon>Halobacteriales</taxon>
        <taxon>Haloarculaceae</taxon>
        <taxon>Haloarcula</taxon>
    </lineage>
</organism>
<feature type="transmembrane region" description="Helical" evidence="1">
    <location>
        <begin position="60"/>
        <end position="87"/>
    </location>
</feature>
<evidence type="ECO:0000313" key="4">
    <source>
        <dbReference type="Proteomes" id="UP000766550"/>
    </source>
</evidence>
<keyword evidence="1" id="KW-0472">Membrane</keyword>
<dbReference type="InterPro" id="IPR043717">
    <property type="entry name" value="DUF5658"/>
</dbReference>
<reference evidence="3 4" key="1">
    <citation type="submission" date="2021-06" db="EMBL/GenBank/DDBJ databases">
        <title>New haloarchaea isolates fom saline soil.</title>
        <authorList>
            <person name="Duran-Viseras A."/>
            <person name="Sanchez-Porro C.S."/>
            <person name="Ventosa A."/>
        </authorList>
    </citation>
    <scope>NUCLEOTIDE SEQUENCE [LARGE SCALE GENOMIC DNA]</scope>
    <source>
        <strain evidence="3 4">JCM 183640</strain>
    </source>
</reference>
<feature type="transmembrane region" description="Helical" evidence="1">
    <location>
        <begin position="24"/>
        <end position="48"/>
    </location>
</feature>
<proteinExistence type="predicted"/>
<dbReference type="Pfam" id="PF18902">
    <property type="entry name" value="DUF5658"/>
    <property type="match status" value="1"/>
</dbReference>
<keyword evidence="4" id="KW-1185">Reference proteome</keyword>
<dbReference type="RefSeq" id="WP_162316986.1">
    <property type="nucleotide sequence ID" value="NZ_JAHQXF010000001.1"/>
</dbReference>
<dbReference type="AlphaFoldDB" id="A0A8J7Y4K5"/>
<keyword evidence="1" id="KW-1133">Transmembrane helix</keyword>
<protein>
    <recommendedName>
        <fullName evidence="2">DUF5658 domain-containing protein</fullName>
    </recommendedName>
</protein>
<dbReference type="OrthoDB" id="270892at2157"/>
<dbReference type="Proteomes" id="UP000766550">
    <property type="component" value="Unassembled WGS sequence"/>
</dbReference>
<evidence type="ECO:0000256" key="1">
    <source>
        <dbReference type="SAM" id="Phobius"/>
    </source>
</evidence>
<keyword evidence="1" id="KW-0812">Transmembrane</keyword>
<gene>
    <name evidence="3" type="ORF">KTS45_06690</name>
</gene>
<name>A0A8J7Y4K5_9EURY</name>
<sequence length="121" mass="13007">MGTARQPAWLHFEASLFSERSFSWAWVFATASYGVGDVVTTIAIIYFVPHLTEANPVVRAAIAAFGGGGFLALKLLVLYAGIGISLWAGKAENDPWSFYGPPLLLTVVGLWVTAHNLALLL</sequence>
<evidence type="ECO:0000313" key="3">
    <source>
        <dbReference type="EMBL" id="MBV0923887.1"/>
    </source>
</evidence>
<accession>A0A8J7Y4K5</accession>
<dbReference type="EMBL" id="JAHQXF010000001">
    <property type="protein sequence ID" value="MBV0923887.1"/>
    <property type="molecule type" value="Genomic_DNA"/>
</dbReference>
<evidence type="ECO:0000259" key="2">
    <source>
        <dbReference type="Pfam" id="PF18902"/>
    </source>
</evidence>
<comment type="caution">
    <text evidence="3">The sequence shown here is derived from an EMBL/GenBank/DDBJ whole genome shotgun (WGS) entry which is preliminary data.</text>
</comment>
<feature type="transmembrane region" description="Helical" evidence="1">
    <location>
        <begin position="99"/>
        <end position="120"/>
    </location>
</feature>